<dbReference type="HAMAP" id="MF_00545">
    <property type="entry name" value="Ribosomal_eS24"/>
    <property type="match status" value="1"/>
</dbReference>
<dbReference type="GO" id="GO:0006412">
    <property type="term" value="P:translation"/>
    <property type="evidence" value="ECO:0007669"/>
    <property type="project" value="InterPro"/>
</dbReference>
<dbReference type="PANTHER" id="PTHR10496">
    <property type="entry name" value="40S RIBOSOMAL PROTEIN S24"/>
    <property type="match status" value="1"/>
</dbReference>
<comment type="caution">
    <text evidence="4">The sequence shown here is derived from an EMBL/GenBank/DDBJ whole genome shotgun (WGS) entry which is preliminary data.</text>
</comment>
<dbReference type="SUPFAM" id="SSF54189">
    <property type="entry name" value="Ribosomal proteins S24e, L23 and L15e"/>
    <property type="match status" value="1"/>
</dbReference>
<evidence type="ECO:0000313" key="4">
    <source>
        <dbReference type="EMBL" id="CAI2380631.1"/>
    </source>
</evidence>
<gene>
    <name evidence="3" type="ORF">ECRASSUSDP1_LOCUS21804</name>
    <name evidence="4" type="ORF">ECRASSUSDP1_LOCUS22068</name>
</gene>
<dbReference type="GO" id="GO:1990904">
    <property type="term" value="C:ribonucleoprotein complex"/>
    <property type="evidence" value="ECO:0007669"/>
    <property type="project" value="UniProtKB-KW"/>
</dbReference>
<dbReference type="GO" id="GO:0003735">
    <property type="term" value="F:structural constituent of ribosome"/>
    <property type="evidence" value="ECO:0007669"/>
    <property type="project" value="InterPro"/>
</dbReference>
<proteinExistence type="inferred from homology"/>
<dbReference type="GO" id="GO:0005840">
    <property type="term" value="C:ribosome"/>
    <property type="evidence" value="ECO:0007669"/>
    <property type="project" value="UniProtKB-KW"/>
</dbReference>
<name>A0AAD2D5N1_EUPCR</name>
<evidence type="ECO:0008006" key="6">
    <source>
        <dbReference type="Google" id="ProtNLM"/>
    </source>
</evidence>
<dbReference type="EMBL" id="CAMPGE010022597">
    <property type="protein sequence ID" value="CAI2380631.1"/>
    <property type="molecule type" value="Genomic_DNA"/>
</dbReference>
<evidence type="ECO:0000313" key="5">
    <source>
        <dbReference type="Proteomes" id="UP001295684"/>
    </source>
</evidence>
<evidence type="ECO:0000256" key="1">
    <source>
        <dbReference type="ARBA" id="ARBA00022980"/>
    </source>
</evidence>
<evidence type="ECO:0000313" key="3">
    <source>
        <dbReference type="EMBL" id="CAI2380370.1"/>
    </source>
</evidence>
<dbReference type="AlphaFoldDB" id="A0AAD2D5N1"/>
<evidence type="ECO:0000256" key="2">
    <source>
        <dbReference type="ARBA" id="ARBA00023274"/>
    </source>
</evidence>
<dbReference type="EMBL" id="CAMPGE010022321">
    <property type="protein sequence ID" value="CAI2380370.1"/>
    <property type="molecule type" value="Genomic_DNA"/>
</dbReference>
<accession>A0AAD2D5N1</accession>
<dbReference type="Gene3D" id="3.30.70.3370">
    <property type="match status" value="1"/>
</dbReference>
<dbReference type="Proteomes" id="UP001295684">
    <property type="component" value="Unassembled WGS sequence"/>
</dbReference>
<sequence length="133" mass="15262">MPKEIIIYCRKFMRNILFNRAQMAIEIAHPNSRNPSKKAIREKLSKVYKKDETAVVVYGLKTQFGGGKTTGFACVYDDLDSRKKYDQHFRLIRDGLADKVIKGRKATKELKTRVKKVKGIEKAKVRDSANKGK</sequence>
<dbReference type="InterPro" id="IPR012678">
    <property type="entry name" value="Ribosomal_uL23/eL15/eS24_sf"/>
</dbReference>
<dbReference type="InterPro" id="IPR053709">
    <property type="entry name" value="eRP_eS24_sf"/>
</dbReference>
<protein>
    <recommendedName>
        <fullName evidence="6">40S ribosomal protein S24</fullName>
    </recommendedName>
</protein>
<keyword evidence="5" id="KW-1185">Reference proteome</keyword>
<organism evidence="4 5">
    <name type="scientific">Euplotes crassus</name>
    <dbReference type="NCBI Taxonomy" id="5936"/>
    <lineage>
        <taxon>Eukaryota</taxon>
        <taxon>Sar</taxon>
        <taxon>Alveolata</taxon>
        <taxon>Ciliophora</taxon>
        <taxon>Intramacronucleata</taxon>
        <taxon>Spirotrichea</taxon>
        <taxon>Hypotrichia</taxon>
        <taxon>Euplotida</taxon>
        <taxon>Euplotidae</taxon>
        <taxon>Moneuplotes</taxon>
    </lineage>
</organism>
<dbReference type="Pfam" id="PF01282">
    <property type="entry name" value="Ribosomal_S24e"/>
    <property type="match status" value="1"/>
</dbReference>
<keyword evidence="1" id="KW-0689">Ribosomal protein</keyword>
<dbReference type="InterPro" id="IPR001976">
    <property type="entry name" value="Ribosomal_eS24"/>
</dbReference>
<keyword evidence="2" id="KW-0687">Ribonucleoprotein</keyword>
<reference evidence="4" key="1">
    <citation type="submission" date="2023-07" db="EMBL/GenBank/DDBJ databases">
        <authorList>
            <consortium name="AG Swart"/>
            <person name="Singh M."/>
            <person name="Singh A."/>
            <person name="Seah K."/>
            <person name="Emmerich C."/>
        </authorList>
    </citation>
    <scope>NUCLEOTIDE SEQUENCE</scope>
    <source>
        <strain evidence="4">DP1</strain>
    </source>
</reference>